<sequence>CTQAQNGKQVKQIRAFSKHHELYKLTFLILRIRGCLTSTIKDGERIKTKRERSGPQKSVTLAPTCRYVTERQYVMRKPLFSAEEHASPLKKTAPQTHTNINTLHIVNLHNCCLGLSHRHISSPSASTEEPHLGVSELIGSMGHEVPALGSCSSGSRSAQLSLSSSTLDEQRPNTPLKPQMTSTVIYPKYIPCSGYSRPGLTKLGLGGNEGKGQGDTNLFSYGHSKGEAMSSYQAKHWACAIPKALPPSPDRYSAGWDPNREYQALLNYTYPLKPGEASDWGSSELYSVLQTDLQDSGVELEHFCSPISMTGLDFSMTGTGKTSEINSLAAGHWSPDLAVFTRSSDVLASSIPLSVTNSSGLRGLNSLYCSKDRGGLKTGHHQHHVLSTSTAFHTTSALHWSRSAFGEVEEEFWPLPEQLMELKLLEVTALLSQSVTPSWESPEPGTNSILSSITLSGKQEAEVKDLEGINLDTAEGKNNRESSAAQMGMYCIGVFCSHLEKLIQQLYTVSEKMELLAEATVDIDNLRSFVAEYQSFQKEVSSHQPLISCVLRTGQLLLSCINTTSPILRDTLLLIERQSAALQNHTEDLTSILSAMDNLTQPSQPSPV</sequence>
<dbReference type="InParanoid" id="A0A3Q3LJ83"/>
<accession>A0A3Q3LJ83</accession>
<feature type="compositionally biased region" description="Low complexity" evidence="1">
    <location>
        <begin position="148"/>
        <end position="167"/>
    </location>
</feature>
<dbReference type="Proteomes" id="UP000261640">
    <property type="component" value="Unplaced"/>
</dbReference>
<dbReference type="Ensembl" id="ENSMAMT00000013664.2">
    <property type="protein sequence ID" value="ENSMAMP00000013297.2"/>
    <property type="gene ID" value="ENSMAMG00000009009.2"/>
</dbReference>
<keyword evidence="3" id="KW-1185">Reference proteome</keyword>
<evidence type="ECO:0000256" key="1">
    <source>
        <dbReference type="SAM" id="MobiDB-lite"/>
    </source>
</evidence>
<dbReference type="Gene3D" id="1.20.58.60">
    <property type="match status" value="1"/>
</dbReference>
<reference evidence="2" key="2">
    <citation type="submission" date="2025-09" db="UniProtKB">
        <authorList>
            <consortium name="Ensembl"/>
        </authorList>
    </citation>
    <scope>IDENTIFICATION</scope>
</reference>
<proteinExistence type="predicted"/>
<dbReference type="AlphaFoldDB" id="A0A3Q3LJ83"/>
<protein>
    <submittedName>
        <fullName evidence="2">Centrosomal protein 68</fullName>
    </submittedName>
</protein>
<organism evidence="2 3">
    <name type="scientific">Mastacembelus armatus</name>
    <name type="common">zig-zag eel</name>
    <dbReference type="NCBI Taxonomy" id="205130"/>
    <lineage>
        <taxon>Eukaryota</taxon>
        <taxon>Metazoa</taxon>
        <taxon>Chordata</taxon>
        <taxon>Craniata</taxon>
        <taxon>Vertebrata</taxon>
        <taxon>Euteleostomi</taxon>
        <taxon>Actinopterygii</taxon>
        <taxon>Neopterygii</taxon>
        <taxon>Teleostei</taxon>
        <taxon>Neoteleostei</taxon>
        <taxon>Acanthomorphata</taxon>
        <taxon>Anabantaria</taxon>
        <taxon>Synbranchiformes</taxon>
        <taxon>Mastacembelidae</taxon>
        <taxon>Mastacembelus</taxon>
    </lineage>
</organism>
<evidence type="ECO:0000313" key="2">
    <source>
        <dbReference type="Ensembl" id="ENSMAMP00000013297.2"/>
    </source>
</evidence>
<reference evidence="2" key="1">
    <citation type="submission" date="2025-08" db="UniProtKB">
        <authorList>
            <consortium name="Ensembl"/>
        </authorList>
    </citation>
    <scope>IDENTIFICATION</scope>
</reference>
<dbReference type="SUPFAM" id="SSF46966">
    <property type="entry name" value="Spectrin repeat"/>
    <property type="match status" value="1"/>
</dbReference>
<name>A0A3Q3LJ83_9TELE</name>
<feature type="region of interest" description="Disordered" evidence="1">
    <location>
        <begin position="148"/>
        <end position="179"/>
    </location>
</feature>
<dbReference type="GeneTree" id="ENSGT00810000125473"/>
<evidence type="ECO:0000313" key="3">
    <source>
        <dbReference type="Proteomes" id="UP000261640"/>
    </source>
</evidence>